<sequence>MPPVFLDDQHRVRNGWKVAGYVACTLALGFILSNAYGMVPRALRPAGAGPWIEFAIFLGAAWACLRLERAPLASIGYRLDGRWGRELALGTLGGFALMGVTALGVLALGGFHWTRTPNVGVGALAKGLLLYLGVAFAEETGFRGYAFQRLIQGVGVPAAQVLFALFFALAHWGNPGMSGATRIWATVNIALAALLLGLAYLRTGSLALPIGIHLGWNWTQGTLFGFGVSGNAEAGWWTPVFHGRPEWLTGGAFGLEASLPCVVVCGAAILLLARWRGSAPLAARA</sequence>
<dbReference type="RefSeq" id="WP_285723915.1">
    <property type="nucleotide sequence ID" value="NZ_BSDD01000002.1"/>
</dbReference>
<keyword evidence="1" id="KW-0472">Membrane</keyword>
<dbReference type="InterPro" id="IPR003675">
    <property type="entry name" value="Rce1/LyrA-like_dom"/>
</dbReference>
<gene>
    <name evidence="3" type="ORF">GETHPA_13620</name>
</gene>
<feature type="domain" description="CAAX prenyl protease 2/Lysostaphin resistance protein A-like" evidence="2">
    <location>
        <begin position="124"/>
        <end position="218"/>
    </location>
</feature>
<proteinExistence type="predicted"/>
<feature type="transmembrane region" description="Helical" evidence="1">
    <location>
        <begin position="150"/>
        <end position="171"/>
    </location>
</feature>
<feature type="transmembrane region" description="Helical" evidence="1">
    <location>
        <begin position="183"/>
        <end position="201"/>
    </location>
</feature>
<keyword evidence="1" id="KW-1133">Transmembrane helix</keyword>
<dbReference type="EMBL" id="BSDD01000002">
    <property type="protein sequence ID" value="GLH69829.1"/>
    <property type="molecule type" value="Genomic_DNA"/>
</dbReference>
<evidence type="ECO:0000256" key="1">
    <source>
        <dbReference type="SAM" id="Phobius"/>
    </source>
</evidence>
<comment type="caution">
    <text evidence="3">The sequence shown here is derived from an EMBL/GenBank/DDBJ whole genome shotgun (WGS) entry which is preliminary data.</text>
</comment>
<evidence type="ECO:0000313" key="4">
    <source>
        <dbReference type="Proteomes" id="UP001165089"/>
    </source>
</evidence>
<feature type="transmembrane region" description="Helical" evidence="1">
    <location>
        <begin position="119"/>
        <end position="138"/>
    </location>
</feature>
<dbReference type="PANTHER" id="PTHR39430:SF1">
    <property type="entry name" value="PROTEASE"/>
    <property type="match status" value="1"/>
</dbReference>
<feature type="transmembrane region" description="Helical" evidence="1">
    <location>
        <begin position="208"/>
        <end position="227"/>
    </location>
</feature>
<feature type="transmembrane region" description="Helical" evidence="1">
    <location>
        <begin position="247"/>
        <end position="273"/>
    </location>
</feature>
<reference evidence="3 4" key="1">
    <citation type="journal article" date="2023" name="Antonie Van Leeuwenhoek">
        <title>Mesoterricola silvestris gen. nov., sp. nov., Mesoterricola sediminis sp. nov., Geothrix oryzae sp. nov., Geothrix edaphica sp. nov., Geothrix rubra sp. nov., and Geothrix limicola sp. nov., six novel members of Acidobacteriota isolated from soils.</title>
        <authorList>
            <person name="Itoh H."/>
            <person name="Sugisawa Y."/>
            <person name="Mise K."/>
            <person name="Xu Z."/>
            <person name="Kuniyasu M."/>
            <person name="Ushijima N."/>
            <person name="Kawano K."/>
            <person name="Kobayashi E."/>
            <person name="Shiratori Y."/>
            <person name="Masuda Y."/>
            <person name="Senoo K."/>
        </authorList>
    </citation>
    <scope>NUCLEOTIDE SEQUENCE [LARGE SCALE GENOMIC DNA]</scope>
    <source>
        <strain evidence="3 4">Red803</strain>
    </source>
</reference>
<name>A0ABQ5Q5P6_9BACT</name>
<dbReference type="Proteomes" id="UP001165089">
    <property type="component" value="Unassembled WGS sequence"/>
</dbReference>
<keyword evidence="1" id="KW-0812">Transmembrane</keyword>
<feature type="transmembrane region" description="Helical" evidence="1">
    <location>
        <begin position="87"/>
        <end position="113"/>
    </location>
</feature>
<feature type="transmembrane region" description="Helical" evidence="1">
    <location>
        <begin position="18"/>
        <end position="36"/>
    </location>
</feature>
<keyword evidence="4" id="KW-1185">Reference proteome</keyword>
<dbReference type="Pfam" id="PF02517">
    <property type="entry name" value="Rce1-like"/>
    <property type="match status" value="1"/>
</dbReference>
<protein>
    <recommendedName>
        <fullName evidence="2">CAAX prenyl protease 2/Lysostaphin resistance protein A-like domain-containing protein</fullName>
    </recommendedName>
</protein>
<organism evidence="3 4">
    <name type="scientific">Geothrix rubra</name>
    <dbReference type="NCBI Taxonomy" id="2927977"/>
    <lineage>
        <taxon>Bacteria</taxon>
        <taxon>Pseudomonadati</taxon>
        <taxon>Acidobacteriota</taxon>
        <taxon>Holophagae</taxon>
        <taxon>Holophagales</taxon>
        <taxon>Holophagaceae</taxon>
        <taxon>Geothrix</taxon>
    </lineage>
</organism>
<evidence type="ECO:0000313" key="3">
    <source>
        <dbReference type="EMBL" id="GLH69829.1"/>
    </source>
</evidence>
<dbReference type="PANTHER" id="PTHR39430">
    <property type="entry name" value="MEMBRANE-ASSOCIATED PROTEASE-RELATED"/>
    <property type="match status" value="1"/>
</dbReference>
<evidence type="ECO:0000259" key="2">
    <source>
        <dbReference type="Pfam" id="PF02517"/>
    </source>
</evidence>
<accession>A0ABQ5Q5P6</accession>